<keyword evidence="2" id="KW-0812">Transmembrane</keyword>
<dbReference type="EMBL" id="JAAGAX010000015">
    <property type="protein sequence ID" value="KAF2291860.1"/>
    <property type="molecule type" value="Genomic_DNA"/>
</dbReference>
<evidence type="ECO:0000256" key="1">
    <source>
        <dbReference type="SAM" id="MobiDB-lite"/>
    </source>
</evidence>
<name>A0A6A6KS80_HEVBR</name>
<reference evidence="3 4" key="1">
    <citation type="journal article" date="2020" name="Mol. Plant">
        <title>The Chromosome-Based Rubber Tree Genome Provides New Insights into Spurge Genome Evolution and Rubber Biosynthesis.</title>
        <authorList>
            <person name="Liu J."/>
            <person name="Shi C."/>
            <person name="Shi C.C."/>
            <person name="Li W."/>
            <person name="Zhang Q.J."/>
            <person name="Zhang Y."/>
            <person name="Li K."/>
            <person name="Lu H.F."/>
            <person name="Shi C."/>
            <person name="Zhu S.T."/>
            <person name="Xiao Z.Y."/>
            <person name="Nan H."/>
            <person name="Yue Y."/>
            <person name="Zhu X.G."/>
            <person name="Wu Y."/>
            <person name="Hong X.N."/>
            <person name="Fan G.Y."/>
            <person name="Tong Y."/>
            <person name="Zhang D."/>
            <person name="Mao C.L."/>
            <person name="Liu Y.L."/>
            <person name="Hao S.J."/>
            <person name="Liu W.Q."/>
            <person name="Lv M.Q."/>
            <person name="Zhang H.B."/>
            <person name="Liu Y."/>
            <person name="Hu-Tang G.R."/>
            <person name="Wang J.P."/>
            <person name="Wang J.H."/>
            <person name="Sun Y.H."/>
            <person name="Ni S.B."/>
            <person name="Chen W.B."/>
            <person name="Zhang X.C."/>
            <person name="Jiao Y.N."/>
            <person name="Eichler E.E."/>
            <person name="Li G.H."/>
            <person name="Liu X."/>
            <person name="Gao L.Z."/>
        </authorList>
    </citation>
    <scope>NUCLEOTIDE SEQUENCE [LARGE SCALE GENOMIC DNA]</scope>
    <source>
        <strain evidence="4">cv. GT1</strain>
        <tissue evidence="3">Leaf</tissue>
    </source>
</reference>
<protein>
    <submittedName>
        <fullName evidence="3">Uncharacterized protein</fullName>
    </submittedName>
</protein>
<feature type="region of interest" description="Disordered" evidence="1">
    <location>
        <begin position="1"/>
        <end position="113"/>
    </location>
</feature>
<sequence>MDAQYESEGENAGRMQGDAAPDNGVGVSNSHVLQSSGRRNAAGKWGSTFWKDCQPLGAQVASDSGHDSKSDYKNVEGSEDNISDGRDDRLESEDEDGQKEVGKGPKGHSDVPADEMLSDEYYEQDGEDQSDSMHYRGFTHSTELFSRAHSKPDGTKFFVLLLAEDDPDDADFDPDYGVASSHVGNKVNIIALLRVCFCSIYLYIFLLPLSPRQLIDKPCPVSGSVGYVLMPYFIVLHD</sequence>
<keyword evidence="4" id="KW-1185">Reference proteome</keyword>
<evidence type="ECO:0000313" key="4">
    <source>
        <dbReference type="Proteomes" id="UP000467840"/>
    </source>
</evidence>
<accession>A0A6A6KS80</accession>
<organism evidence="3 4">
    <name type="scientific">Hevea brasiliensis</name>
    <name type="common">Para rubber tree</name>
    <name type="synonym">Siphonia brasiliensis</name>
    <dbReference type="NCBI Taxonomy" id="3981"/>
    <lineage>
        <taxon>Eukaryota</taxon>
        <taxon>Viridiplantae</taxon>
        <taxon>Streptophyta</taxon>
        <taxon>Embryophyta</taxon>
        <taxon>Tracheophyta</taxon>
        <taxon>Spermatophyta</taxon>
        <taxon>Magnoliopsida</taxon>
        <taxon>eudicotyledons</taxon>
        <taxon>Gunneridae</taxon>
        <taxon>Pentapetalae</taxon>
        <taxon>rosids</taxon>
        <taxon>fabids</taxon>
        <taxon>Malpighiales</taxon>
        <taxon>Euphorbiaceae</taxon>
        <taxon>Crotonoideae</taxon>
        <taxon>Micrandreae</taxon>
        <taxon>Hevea</taxon>
    </lineage>
</organism>
<proteinExistence type="predicted"/>
<dbReference type="Proteomes" id="UP000467840">
    <property type="component" value="Chromosome 2"/>
</dbReference>
<feature type="compositionally biased region" description="Basic and acidic residues" evidence="1">
    <location>
        <begin position="98"/>
        <end position="111"/>
    </location>
</feature>
<keyword evidence="2" id="KW-0472">Membrane</keyword>
<feature type="transmembrane region" description="Helical" evidence="2">
    <location>
        <begin position="189"/>
        <end position="207"/>
    </location>
</feature>
<evidence type="ECO:0000313" key="3">
    <source>
        <dbReference type="EMBL" id="KAF2291860.1"/>
    </source>
</evidence>
<keyword evidence="2" id="KW-1133">Transmembrane helix</keyword>
<comment type="caution">
    <text evidence="3">The sequence shown here is derived from an EMBL/GenBank/DDBJ whole genome shotgun (WGS) entry which is preliminary data.</text>
</comment>
<evidence type="ECO:0000256" key="2">
    <source>
        <dbReference type="SAM" id="Phobius"/>
    </source>
</evidence>
<feature type="compositionally biased region" description="Polar residues" evidence="1">
    <location>
        <begin position="26"/>
        <end position="38"/>
    </location>
</feature>
<gene>
    <name evidence="3" type="ORF">GH714_035886</name>
</gene>
<feature type="compositionally biased region" description="Basic and acidic residues" evidence="1">
    <location>
        <begin position="64"/>
        <end position="76"/>
    </location>
</feature>
<dbReference type="AlphaFoldDB" id="A0A6A6KS80"/>